<evidence type="ECO:0000256" key="1">
    <source>
        <dbReference type="SAM" id="MobiDB-lite"/>
    </source>
</evidence>
<name>A0A662YNN4_ACIRT</name>
<accession>A0A662YNN4</accession>
<evidence type="ECO:0000313" key="2">
    <source>
        <dbReference type="EMBL" id="RXM97636.1"/>
    </source>
</evidence>
<reference evidence="2 3" key="1">
    <citation type="submission" date="2019-01" db="EMBL/GenBank/DDBJ databases">
        <title>Draft Genome and Complete Hox-Cluster Characterization of the Sterlet Sturgeon (Acipenser ruthenus).</title>
        <authorList>
            <person name="Wei Q."/>
        </authorList>
    </citation>
    <scope>NUCLEOTIDE SEQUENCE [LARGE SCALE GENOMIC DNA]</scope>
    <source>
        <strain evidence="2">WHYD16114868_AA</strain>
        <tissue evidence="2">Blood</tissue>
    </source>
</reference>
<sequence length="193" mass="20074">MFTGIIKKIKIKKGFCGGFGEQGGVNLGPCFGFPSQQRRVSAPVCGGTSSVSMDSGSQGQAHLPHTAAPGDSELGGSAKAECNLGRGKPSCSGKAEDMSTSSHAGAVAVLTLDVPSEPTGAAETALVADQEIEEATLESEVTEEGEWNEEWGMLGCGEEEDDDGEISDFLQLSDLPASQTSKRKLYTLAQIKM</sequence>
<organism evidence="2 3">
    <name type="scientific">Acipenser ruthenus</name>
    <name type="common">Sterlet sturgeon</name>
    <dbReference type="NCBI Taxonomy" id="7906"/>
    <lineage>
        <taxon>Eukaryota</taxon>
        <taxon>Metazoa</taxon>
        <taxon>Chordata</taxon>
        <taxon>Craniata</taxon>
        <taxon>Vertebrata</taxon>
        <taxon>Euteleostomi</taxon>
        <taxon>Actinopterygii</taxon>
        <taxon>Chondrostei</taxon>
        <taxon>Acipenseriformes</taxon>
        <taxon>Acipenseridae</taxon>
        <taxon>Acipenser</taxon>
    </lineage>
</organism>
<protein>
    <submittedName>
        <fullName evidence="2">Uncharacterized protein</fullName>
    </submittedName>
</protein>
<proteinExistence type="predicted"/>
<dbReference type="AlphaFoldDB" id="A0A662YNN4"/>
<dbReference type="Proteomes" id="UP000289886">
    <property type="component" value="Unassembled WGS sequence"/>
</dbReference>
<feature type="compositionally biased region" description="Polar residues" evidence="1">
    <location>
        <begin position="47"/>
        <end position="60"/>
    </location>
</feature>
<gene>
    <name evidence="2" type="ORF">EOD39_14179</name>
</gene>
<evidence type="ECO:0000313" key="3">
    <source>
        <dbReference type="Proteomes" id="UP000289886"/>
    </source>
</evidence>
<comment type="caution">
    <text evidence="2">The sequence shown here is derived from an EMBL/GenBank/DDBJ whole genome shotgun (WGS) entry which is preliminary data.</text>
</comment>
<feature type="region of interest" description="Disordered" evidence="1">
    <location>
        <begin position="44"/>
        <end position="81"/>
    </location>
</feature>
<keyword evidence="3" id="KW-1185">Reference proteome</keyword>
<dbReference type="EMBL" id="SCEB01001001">
    <property type="protein sequence ID" value="RXM97636.1"/>
    <property type="molecule type" value="Genomic_DNA"/>
</dbReference>